<gene>
    <name evidence="10" type="primary">LOC112542906</name>
</gene>
<protein>
    <submittedName>
        <fullName evidence="10">Vomeronasal type-2 receptor 26-like</fullName>
    </submittedName>
</protein>
<dbReference type="Proteomes" id="UP000695026">
    <property type="component" value="Unplaced"/>
</dbReference>
<dbReference type="PRINTS" id="PR00248">
    <property type="entry name" value="GPCRMGR"/>
</dbReference>
<keyword evidence="5" id="KW-0675">Receptor</keyword>
<feature type="non-terminal residue" evidence="10">
    <location>
        <position position="478"/>
    </location>
</feature>
<dbReference type="OMA" id="VESENHM"/>
<organism evidence="9 10">
    <name type="scientific">Python bivittatus</name>
    <name type="common">Burmese python</name>
    <name type="synonym">Python molurus bivittatus</name>
    <dbReference type="NCBI Taxonomy" id="176946"/>
    <lineage>
        <taxon>Eukaryota</taxon>
        <taxon>Metazoa</taxon>
        <taxon>Chordata</taxon>
        <taxon>Craniata</taxon>
        <taxon>Vertebrata</taxon>
        <taxon>Euteleostomi</taxon>
        <taxon>Lepidosauria</taxon>
        <taxon>Squamata</taxon>
        <taxon>Bifurcata</taxon>
        <taxon>Unidentata</taxon>
        <taxon>Episquamata</taxon>
        <taxon>Toxicofera</taxon>
        <taxon>Serpentes</taxon>
        <taxon>Henophidia</taxon>
        <taxon>Pythonidae</taxon>
        <taxon>Python</taxon>
    </lineage>
</organism>
<dbReference type="RefSeq" id="XP_025032646.1">
    <property type="nucleotide sequence ID" value="XM_025176878.1"/>
</dbReference>
<evidence type="ECO:0000313" key="10">
    <source>
        <dbReference type="RefSeq" id="XP_025032646.1"/>
    </source>
</evidence>
<evidence type="ECO:0000256" key="1">
    <source>
        <dbReference type="ARBA" id="ARBA00004141"/>
    </source>
</evidence>
<sequence>MSDSNTQIDLCGWNSDGRVTCKMFVTLILVILELPVIHNCPPVKCPMSLPLSIPHQYYYPGDFIIGGVFSQFYIFSNPITFERDPSHDAFDMSFVITQGYQHILALQFAVKTINENPRILPNVTLGFHVLNSNFQPRWTLRASMELLSTLGKCYPNYKCDVQATVAVIGGPNADVCLFMASFMCIYKFPQFAYGSAALLNAKSQGIFVHQLFPDISQQYKGILQLLLYFQWTWIGVIFINEENGERFVQKVLPTFVQGGICFDFVENFPPINFSNELSVLAFYFFFCLKLISIVMGGTANVIIVHGEIQTIMVFRLLPEYSRFQEMPMKSRVWIFTAQMDFTSFPMQRSWNMDFIHGAISFAVHSEEVLGFHQFLQFRKLTSEKEDGFLRDFWEESFQCSFSSDISETKAGGLCSGEESLENLPESVFEMGMTGQSYSIYNAVHVVAEGLHALHSSSVKTRTIKVKGRNALVYQQPWQ</sequence>
<feature type="transmembrane region" description="Helical" evidence="7">
    <location>
        <begin position="280"/>
        <end position="303"/>
    </location>
</feature>
<evidence type="ECO:0000313" key="9">
    <source>
        <dbReference type="Proteomes" id="UP000695026"/>
    </source>
</evidence>
<proteinExistence type="predicted"/>
<dbReference type="GeneID" id="112542906"/>
<evidence type="ECO:0000256" key="2">
    <source>
        <dbReference type="ARBA" id="ARBA00022692"/>
    </source>
</evidence>
<dbReference type="InterPro" id="IPR000337">
    <property type="entry name" value="GPCR_3"/>
</dbReference>
<evidence type="ECO:0000256" key="5">
    <source>
        <dbReference type="ARBA" id="ARBA00023170"/>
    </source>
</evidence>
<keyword evidence="6" id="KW-0325">Glycoprotein</keyword>
<keyword evidence="4 7" id="KW-0472">Membrane</keyword>
<dbReference type="Pfam" id="PF01094">
    <property type="entry name" value="ANF_receptor"/>
    <property type="match status" value="1"/>
</dbReference>
<dbReference type="InterPro" id="IPR028082">
    <property type="entry name" value="Peripla_BP_I"/>
</dbReference>
<keyword evidence="3 7" id="KW-1133">Transmembrane helix</keyword>
<dbReference type="SUPFAM" id="SSF53822">
    <property type="entry name" value="Periplasmic binding protein-like I"/>
    <property type="match status" value="1"/>
</dbReference>
<dbReference type="Gene3D" id="3.40.50.2300">
    <property type="match status" value="2"/>
</dbReference>
<dbReference type="PANTHER" id="PTHR24061:SF599">
    <property type="entry name" value="G-PROTEIN COUPLED RECEPTORS FAMILY 3 PROFILE DOMAIN-CONTAINING PROTEIN"/>
    <property type="match status" value="1"/>
</dbReference>
<comment type="subcellular location">
    <subcellularLocation>
        <location evidence="1">Membrane</location>
        <topology evidence="1">Multi-pass membrane protein</topology>
    </subcellularLocation>
</comment>
<dbReference type="KEGG" id="pbi:112542906"/>
<dbReference type="AlphaFoldDB" id="A0A9F5N1T5"/>
<reference evidence="10" key="1">
    <citation type="submission" date="2025-08" db="UniProtKB">
        <authorList>
            <consortium name="RefSeq"/>
        </authorList>
    </citation>
    <scope>IDENTIFICATION</scope>
    <source>
        <tissue evidence="10">Liver</tissue>
    </source>
</reference>
<dbReference type="InterPro" id="IPR001828">
    <property type="entry name" value="ANF_lig-bd_rcpt"/>
</dbReference>
<accession>A0A9F5N1T5</accession>
<dbReference type="GO" id="GO:0005886">
    <property type="term" value="C:plasma membrane"/>
    <property type="evidence" value="ECO:0007669"/>
    <property type="project" value="TreeGrafter"/>
</dbReference>
<evidence type="ECO:0000256" key="4">
    <source>
        <dbReference type="ARBA" id="ARBA00023136"/>
    </source>
</evidence>
<feature type="domain" description="Receptor ligand binding region" evidence="8">
    <location>
        <begin position="104"/>
        <end position="464"/>
    </location>
</feature>
<evidence type="ECO:0000256" key="6">
    <source>
        <dbReference type="ARBA" id="ARBA00023180"/>
    </source>
</evidence>
<dbReference type="FunFam" id="3.40.50.2300:FF:000024">
    <property type="entry name" value="Vomeronasal 2, receptor 73"/>
    <property type="match status" value="1"/>
</dbReference>
<dbReference type="InterPro" id="IPR000068">
    <property type="entry name" value="GPCR_3_Ca_sens_rcpt-rel"/>
</dbReference>
<evidence type="ECO:0000256" key="7">
    <source>
        <dbReference type="SAM" id="Phobius"/>
    </source>
</evidence>
<evidence type="ECO:0000259" key="8">
    <source>
        <dbReference type="Pfam" id="PF01094"/>
    </source>
</evidence>
<dbReference type="OrthoDB" id="5984008at2759"/>
<keyword evidence="2 7" id="KW-0812">Transmembrane</keyword>
<keyword evidence="9" id="KW-1185">Reference proteome</keyword>
<dbReference type="GO" id="GO:0004930">
    <property type="term" value="F:G protein-coupled receptor activity"/>
    <property type="evidence" value="ECO:0007669"/>
    <property type="project" value="InterPro"/>
</dbReference>
<dbReference type="PANTHER" id="PTHR24061">
    <property type="entry name" value="CALCIUM-SENSING RECEPTOR-RELATED"/>
    <property type="match status" value="1"/>
</dbReference>
<evidence type="ECO:0000256" key="3">
    <source>
        <dbReference type="ARBA" id="ARBA00022989"/>
    </source>
</evidence>
<name>A0A9F5N1T5_PYTBI</name>